<keyword evidence="3" id="KW-0067">ATP-binding</keyword>
<evidence type="ECO:0000256" key="3">
    <source>
        <dbReference type="ARBA" id="ARBA00022840"/>
    </source>
</evidence>
<comment type="similarity">
    <text evidence="1">Belongs to the GSP E family.</text>
</comment>
<dbReference type="InterPro" id="IPR001482">
    <property type="entry name" value="T2SS/T4SS_dom"/>
</dbReference>
<dbReference type="InterPro" id="IPR007831">
    <property type="entry name" value="T2SS_GspE_N"/>
</dbReference>
<reference evidence="5 6" key="1">
    <citation type="journal article" date="2016" name="Nat. Commun.">
        <title>Thousands of microbial genomes shed light on interconnected biogeochemical processes in an aquifer system.</title>
        <authorList>
            <person name="Anantharaman K."/>
            <person name="Brown C.T."/>
            <person name="Hug L.A."/>
            <person name="Sharon I."/>
            <person name="Castelle C.J."/>
            <person name="Probst A.J."/>
            <person name="Thomas B.C."/>
            <person name="Singh A."/>
            <person name="Wilkins M.J."/>
            <person name="Karaoz U."/>
            <person name="Brodie E.L."/>
            <person name="Williams K.H."/>
            <person name="Hubbard S.S."/>
            <person name="Banfield J.F."/>
        </authorList>
    </citation>
    <scope>NUCLEOTIDE SEQUENCE [LARGE SCALE GENOMIC DNA]</scope>
</reference>
<dbReference type="PANTHER" id="PTHR30258">
    <property type="entry name" value="TYPE II SECRETION SYSTEM PROTEIN GSPE-RELATED"/>
    <property type="match status" value="1"/>
</dbReference>
<accession>A0A1F4U7G6</accession>
<dbReference type="Gene3D" id="3.30.300.160">
    <property type="entry name" value="Type II secretion system, protein E, N-terminal domain"/>
    <property type="match status" value="1"/>
</dbReference>
<dbReference type="FunFam" id="3.30.300.160:FF:000002">
    <property type="entry name" value="Type II secretion system protein E"/>
    <property type="match status" value="1"/>
</dbReference>
<dbReference type="CDD" id="cd01129">
    <property type="entry name" value="PulE-GspE-like"/>
    <property type="match status" value="1"/>
</dbReference>
<comment type="caution">
    <text evidence="5">The sequence shown here is derived from an EMBL/GenBank/DDBJ whole genome shotgun (WGS) entry which is preliminary data.</text>
</comment>
<dbReference type="Pfam" id="PF05157">
    <property type="entry name" value="MshEN"/>
    <property type="match status" value="1"/>
</dbReference>
<evidence type="ECO:0000313" key="6">
    <source>
        <dbReference type="Proteomes" id="UP000179242"/>
    </source>
</evidence>
<dbReference type="Pfam" id="PF00437">
    <property type="entry name" value="T2SSE"/>
    <property type="match status" value="1"/>
</dbReference>
<dbReference type="InterPro" id="IPR027417">
    <property type="entry name" value="P-loop_NTPase"/>
</dbReference>
<dbReference type="SUPFAM" id="SSF52540">
    <property type="entry name" value="P-loop containing nucleoside triphosphate hydrolases"/>
    <property type="match status" value="1"/>
</dbReference>
<dbReference type="GO" id="GO:0005886">
    <property type="term" value="C:plasma membrane"/>
    <property type="evidence" value="ECO:0007669"/>
    <property type="project" value="TreeGrafter"/>
</dbReference>
<evidence type="ECO:0000313" key="5">
    <source>
        <dbReference type="EMBL" id="OGC40898.1"/>
    </source>
</evidence>
<dbReference type="Gene3D" id="3.40.50.300">
    <property type="entry name" value="P-loop containing nucleotide triphosphate hydrolases"/>
    <property type="match status" value="1"/>
</dbReference>
<dbReference type="PROSITE" id="PS00662">
    <property type="entry name" value="T2SP_E"/>
    <property type="match status" value="1"/>
</dbReference>
<dbReference type="Proteomes" id="UP000179242">
    <property type="component" value="Unassembled WGS sequence"/>
</dbReference>
<dbReference type="EMBL" id="MEUJ01000002">
    <property type="protein sequence ID" value="OGC40898.1"/>
    <property type="molecule type" value="Genomic_DNA"/>
</dbReference>
<gene>
    <name evidence="5" type="ORF">A2438_01225</name>
</gene>
<dbReference type="InterPro" id="IPR003593">
    <property type="entry name" value="AAA+_ATPase"/>
</dbReference>
<protein>
    <recommendedName>
        <fullName evidence="4">Bacterial type II secretion system protein E domain-containing protein</fullName>
    </recommendedName>
</protein>
<dbReference type="FunFam" id="3.40.50.300:FF:000398">
    <property type="entry name" value="Type IV pilus assembly ATPase PilB"/>
    <property type="match status" value="1"/>
</dbReference>
<name>A0A1F4U7G6_UNCSA</name>
<dbReference type="SUPFAM" id="SSF160246">
    <property type="entry name" value="EspE N-terminal domain-like"/>
    <property type="match status" value="1"/>
</dbReference>
<feature type="domain" description="Bacterial type II secretion system protein E" evidence="4">
    <location>
        <begin position="374"/>
        <end position="388"/>
    </location>
</feature>
<keyword evidence="2" id="KW-0547">Nucleotide-binding</keyword>
<dbReference type="GO" id="GO:0016887">
    <property type="term" value="F:ATP hydrolysis activity"/>
    <property type="evidence" value="ECO:0007669"/>
    <property type="project" value="TreeGrafter"/>
</dbReference>
<evidence type="ECO:0000256" key="1">
    <source>
        <dbReference type="ARBA" id="ARBA00006611"/>
    </source>
</evidence>
<dbReference type="GO" id="GO:0005524">
    <property type="term" value="F:ATP binding"/>
    <property type="evidence" value="ECO:0007669"/>
    <property type="project" value="UniProtKB-KW"/>
</dbReference>
<dbReference type="FunFam" id="3.30.450.90:FF:000001">
    <property type="entry name" value="Type II secretion system ATPase GspE"/>
    <property type="match status" value="1"/>
</dbReference>
<dbReference type="InterPro" id="IPR037257">
    <property type="entry name" value="T2SS_E_N_sf"/>
</dbReference>
<dbReference type="PANTHER" id="PTHR30258:SF1">
    <property type="entry name" value="PROTEIN TRANSPORT PROTEIN HOFB HOMOLOG"/>
    <property type="match status" value="1"/>
</dbReference>
<evidence type="ECO:0000256" key="2">
    <source>
        <dbReference type="ARBA" id="ARBA00022741"/>
    </source>
</evidence>
<dbReference type="SMART" id="SM00382">
    <property type="entry name" value="AAA"/>
    <property type="match status" value="1"/>
</dbReference>
<dbReference type="Gene3D" id="3.30.450.90">
    <property type="match status" value="1"/>
</dbReference>
<organism evidence="5 6">
    <name type="scientific">candidate division WOR-1 bacterium RIFOXYC2_FULL_46_14</name>
    <dbReference type="NCBI Taxonomy" id="1802587"/>
    <lineage>
        <taxon>Bacteria</taxon>
        <taxon>Bacillati</taxon>
        <taxon>Saganbacteria</taxon>
    </lineage>
</organism>
<evidence type="ECO:0000259" key="4">
    <source>
        <dbReference type="PROSITE" id="PS00662"/>
    </source>
</evidence>
<proteinExistence type="inferred from homology"/>
<dbReference type="AlphaFoldDB" id="A0A1F4U7G6"/>
<sequence length="556" mass="61835">MKRRDIKEALLQSKLMTEEKIAQLVKESKESGKSLVRVILVRKYLNEKQLLEFFESELDIPRVDLSSYLIDPSVIELVPANIAKKYGLVPLFKTGKTLSVAMIDPFDIQATDELRARTRMQVEVMAATPSDISAALNQYYGISGALEEVIQALGQPGKNAVKKEILEVAEDAPVSKLVSLIMVQAMEERASDVHIDPHEDSVVVRYRVDGIMHEASTSPLHLHAPMVARIKILSDLDIAESRLPQDGRMEFNYEGRQIDVRVSTYPSVHGEAVVMRLLDKQAMILSLQDLGFQDENLKIFQEIIKRPYGIILVTGPTGSGKTTTLYATLNSINSVDRNIITIEDPVEYELAGIRQAAVNVKAGLLFSTALRSMLRQDPDIILVGEIRDLETARIAIEAALTGHLVFATLHTNDAAGALTRLVEMGVEPFLVSSATAAVIAQRLVRTICPNCKTAYPIDPALLEQYEFFKKNNVKELYKGKGCRQCHDRGYRGRLAIFEQLVLNNEIKDLVLEKTPSHVIKAAALKAGMHTLREDGLLKTMQGKTTLDEVLRVTQLD</sequence>